<comment type="caution">
    <text evidence="2">The sequence shown here is derived from an EMBL/GenBank/DDBJ whole genome shotgun (WGS) entry which is preliminary data.</text>
</comment>
<gene>
    <name evidence="2" type="ORF">INT46_001101</name>
</gene>
<evidence type="ECO:0000313" key="3">
    <source>
        <dbReference type="Proteomes" id="UP000650833"/>
    </source>
</evidence>
<dbReference type="EMBL" id="JAEPRC010000707">
    <property type="protein sequence ID" value="KAG2192643.1"/>
    <property type="molecule type" value="Genomic_DNA"/>
</dbReference>
<name>A0A8H7QJA2_9FUNG</name>
<reference evidence="2" key="1">
    <citation type="submission" date="2020-12" db="EMBL/GenBank/DDBJ databases">
        <title>Metabolic potential, ecology and presence of endohyphal bacteria is reflected in genomic diversity of Mucoromycotina.</title>
        <authorList>
            <person name="Muszewska A."/>
            <person name="Okrasinska A."/>
            <person name="Steczkiewicz K."/>
            <person name="Drgas O."/>
            <person name="Orlowska M."/>
            <person name="Perlinska-Lenart U."/>
            <person name="Aleksandrzak-Piekarczyk T."/>
            <person name="Szatraj K."/>
            <person name="Zielenkiewicz U."/>
            <person name="Pilsyk S."/>
            <person name="Malc E."/>
            <person name="Mieczkowski P."/>
            <person name="Kruszewska J.S."/>
            <person name="Biernat P."/>
            <person name="Pawlowska J."/>
        </authorList>
    </citation>
    <scope>NUCLEOTIDE SEQUENCE</scope>
    <source>
        <strain evidence="2">CBS 226.32</strain>
    </source>
</reference>
<evidence type="ECO:0000256" key="1">
    <source>
        <dbReference type="SAM" id="MobiDB-lite"/>
    </source>
</evidence>
<proteinExistence type="predicted"/>
<dbReference type="OrthoDB" id="2386620at2759"/>
<sequence length="78" mass="8438">MSDSAFDSLANIPSHISSFSSSANDGSILQTTPNYRPETGLAAYQLLSDSSQLGKSTPEIQQDKLKRITGKCDIQFNN</sequence>
<feature type="region of interest" description="Disordered" evidence="1">
    <location>
        <begin position="15"/>
        <end position="34"/>
    </location>
</feature>
<accession>A0A8H7QJA2</accession>
<dbReference type="Proteomes" id="UP000650833">
    <property type="component" value="Unassembled WGS sequence"/>
</dbReference>
<protein>
    <submittedName>
        <fullName evidence="2">Uncharacterized protein</fullName>
    </submittedName>
</protein>
<feature type="compositionally biased region" description="Polar residues" evidence="1">
    <location>
        <begin position="23"/>
        <end position="34"/>
    </location>
</feature>
<keyword evidence="3" id="KW-1185">Reference proteome</keyword>
<dbReference type="AlphaFoldDB" id="A0A8H7QJA2"/>
<organism evidence="2 3">
    <name type="scientific">Mucor plumbeus</name>
    <dbReference type="NCBI Taxonomy" id="97098"/>
    <lineage>
        <taxon>Eukaryota</taxon>
        <taxon>Fungi</taxon>
        <taxon>Fungi incertae sedis</taxon>
        <taxon>Mucoromycota</taxon>
        <taxon>Mucoromycotina</taxon>
        <taxon>Mucoromycetes</taxon>
        <taxon>Mucorales</taxon>
        <taxon>Mucorineae</taxon>
        <taxon>Mucoraceae</taxon>
        <taxon>Mucor</taxon>
    </lineage>
</organism>
<evidence type="ECO:0000313" key="2">
    <source>
        <dbReference type="EMBL" id="KAG2192643.1"/>
    </source>
</evidence>